<dbReference type="Proteomes" id="UP000322079">
    <property type="component" value="Chromosome"/>
</dbReference>
<gene>
    <name evidence="2" type="ORF">FYK34_09245</name>
</gene>
<evidence type="ECO:0000313" key="3">
    <source>
        <dbReference type="Proteomes" id="UP000322079"/>
    </source>
</evidence>
<dbReference type="InterPro" id="IPR001543">
    <property type="entry name" value="FliN-like_C"/>
</dbReference>
<name>A0A5C1DI93_9NEIS</name>
<dbReference type="AlphaFoldDB" id="A0A5C1DI93"/>
<keyword evidence="3" id="KW-1185">Reference proteome</keyword>
<dbReference type="EMBL" id="CP043473">
    <property type="protein sequence ID" value="QEL55737.1"/>
    <property type="molecule type" value="Genomic_DNA"/>
</dbReference>
<keyword evidence="2" id="KW-0969">Cilium</keyword>
<feature type="domain" description="Flagellar motor switch protein FliN-like C-terminal" evidence="1">
    <location>
        <begin position="258"/>
        <end position="316"/>
    </location>
</feature>
<dbReference type="KEGG" id="chrm:FYK34_09245"/>
<dbReference type="InterPro" id="IPR036429">
    <property type="entry name" value="SpoA-like_sf"/>
</dbReference>
<dbReference type="SUPFAM" id="SSF101801">
    <property type="entry name" value="Surface presentation of antigens (SPOA)"/>
    <property type="match status" value="1"/>
</dbReference>
<evidence type="ECO:0000259" key="1">
    <source>
        <dbReference type="Pfam" id="PF01052"/>
    </source>
</evidence>
<proteinExistence type="predicted"/>
<organism evidence="2 3">
    <name type="scientific">Chromobacterium paludis</name>
    <dbReference type="NCBI Taxonomy" id="2605945"/>
    <lineage>
        <taxon>Bacteria</taxon>
        <taxon>Pseudomonadati</taxon>
        <taxon>Pseudomonadota</taxon>
        <taxon>Betaproteobacteria</taxon>
        <taxon>Neisseriales</taxon>
        <taxon>Chromobacteriaceae</taxon>
        <taxon>Chromobacterium</taxon>
    </lineage>
</organism>
<keyword evidence="2" id="KW-0966">Cell projection</keyword>
<dbReference type="Pfam" id="PF01052">
    <property type="entry name" value="FliMN_C"/>
    <property type="match status" value="1"/>
</dbReference>
<keyword evidence="2" id="KW-0282">Flagellum</keyword>
<evidence type="ECO:0000313" key="2">
    <source>
        <dbReference type="EMBL" id="QEL55737.1"/>
    </source>
</evidence>
<sequence length="324" mass="35698">MIYLRAGTFHNRKREFSPFTEGGQPVRCTLPAIAGGCPASAQTKHSMPKAKIVAPAEGARLQALDLRTLGRPTHLLPLFARTFQQELADFFERELNRRYHAGFRLSPLRQQLPEADERRWQWHALGDWQLGSHIDRALLLGILDYRFGANGAAPDGAPPAETETERRLSRMLAERLLPRFARAVHGLSGREPPLASPQALGLAPQAAWQLEIDVADADRPLGALRLRLDHAAFDALLQSLSGQRPRLPAAAATRFDEQLRLRLSARLLQQELPLGLILDLKPGSVLPVSLPPGAEVCVRDAALFRASVAERQGKLCLAGFADIE</sequence>
<protein>
    <submittedName>
        <fullName evidence="2">Flagellar motor switch protein FliM</fullName>
    </submittedName>
</protein>
<reference evidence="2 3" key="1">
    <citation type="submission" date="2019-08" db="EMBL/GenBank/DDBJ databases">
        <title>Chromobacterium paludis, a novel bacterium isolated from a Maryland marsh pond.</title>
        <authorList>
            <person name="Blackburn M.B."/>
            <person name="Gundersen-Rindal D.E."/>
        </authorList>
    </citation>
    <scope>NUCLEOTIDE SEQUENCE [LARGE SCALE GENOMIC DNA]</scope>
    <source>
        <strain evidence="3">IIBBL 257-1</strain>
    </source>
</reference>
<accession>A0A5C1DI93</accession>